<evidence type="ECO:0000313" key="6">
    <source>
        <dbReference type="Proteomes" id="UP001284537"/>
    </source>
</evidence>
<evidence type="ECO:0000256" key="2">
    <source>
        <dbReference type="ARBA" id="ARBA00022801"/>
    </source>
</evidence>
<keyword evidence="6" id="KW-1185">Reference proteome</keyword>
<evidence type="ECO:0000313" key="5">
    <source>
        <dbReference type="EMBL" id="MDX8127020.1"/>
    </source>
</evidence>
<comment type="subunit">
    <text evidence="4">Monomer.</text>
</comment>
<evidence type="ECO:0000256" key="1">
    <source>
        <dbReference type="ARBA" id="ARBA00022605"/>
    </source>
</evidence>
<dbReference type="EMBL" id="JAXARY010000005">
    <property type="protein sequence ID" value="MDX8127020.1"/>
    <property type="molecule type" value="Genomic_DNA"/>
</dbReference>
<reference evidence="5 6" key="1">
    <citation type="submission" date="2023-11" db="EMBL/GenBank/DDBJ databases">
        <authorList>
            <person name="Ouyang M.-Y."/>
        </authorList>
    </citation>
    <scope>NUCLEOTIDE SEQUENCE [LARGE SCALE GENOMIC DNA]</scope>
    <source>
        <strain evidence="5 6">OY6</strain>
    </source>
</reference>
<dbReference type="EC" id="3.1.3.77" evidence="4"/>
<evidence type="ECO:0000256" key="4">
    <source>
        <dbReference type="HAMAP-Rule" id="MF_01681"/>
    </source>
</evidence>
<dbReference type="HAMAP" id="MF_01681">
    <property type="entry name" value="Salvage_MtnC"/>
    <property type="match status" value="1"/>
</dbReference>
<comment type="similarity">
    <text evidence="4">Belongs to the HAD-like hydrolase superfamily. MasA/MtnC family.</text>
</comment>
<comment type="cofactor">
    <cofactor evidence="4">
        <name>Mg(2+)</name>
        <dbReference type="ChEBI" id="CHEBI:18420"/>
    </cofactor>
    <text evidence="4">Binds 1 Mg(2+) ion per subunit.</text>
</comment>
<comment type="caution">
    <text evidence="5">The sequence shown here is derived from an EMBL/GenBank/DDBJ whole genome shotgun (WGS) entry which is preliminary data.</text>
</comment>
<sequence>MIKAIVTDIEGTTSSLSFVKDVLFPYARARLPDFVSRHQEQAEIKLLLADANQLAGGELDDDALIAQLIHWIDTDQKITPLKSLQGLIWLEGYRNGDFTGHVYEDAVRNLRNWFGLGYKLYVYSSGSVQAQKLLFGYSDFGDLTPLFSGYFDTHIGGKKEATSYERIAAELGLPAEQILFLSDIKDELDAARQAGFATCWLVRDQNPDSDTEHVQVSDFDGIHL</sequence>
<gene>
    <name evidence="4 5" type="primary">mtnC</name>
    <name evidence="5" type="ORF">QLH52_06995</name>
</gene>
<dbReference type="SFLD" id="SFLDF00044">
    <property type="entry name" value="enolase-phosphatase"/>
    <property type="match status" value="1"/>
</dbReference>
<dbReference type="Pfam" id="PF00702">
    <property type="entry name" value="Hydrolase"/>
    <property type="match status" value="1"/>
</dbReference>
<dbReference type="SFLD" id="SFLDG01133">
    <property type="entry name" value="C1.5.4:_Enolase-phosphatase_Li"/>
    <property type="match status" value="1"/>
</dbReference>
<keyword evidence="3 4" id="KW-0486">Methionine biosynthesis</keyword>
<comment type="pathway">
    <text evidence="4">Amino-acid biosynthesis; L-methionine biosynthesis via salvage pathway; L-methionine from S-methyl-5-thio-alpha-D-ribose 1-phosphate: step 4/6.</text>
</comment>
<dbReference type="InterPro" id="IPR023943">
    <property type="entry name" value="Enolase-ppase_E1"/>
</dbReference>
<keyword evidence="1 4" id="KW-0028">Amino-acid biosynthesis</keyword>
<keyword evidence="4" id="KW-0479">Metal-binding</keyword>
<dbReference type="SUPFAM" id="SSF56784">
    <property type="entry name" value="HAD-like"/>
    <property type="match status" value="1"/>
</dbReference>
<dbReference type="GO" id="GO:0043874">
    <property type="term" value="F:acireductone synthase activity"/>
    <property type="evidence" value="ECO:0007669"/>
    <property type="project" value="UniProtKB-EC"/>
</dbReference>
<comment type="catalytic activity">
    <reaction evidence="4">
        <text>5-methylsulfanyl-2,3-dioxopentyl phosphate + H2O = 1,2-dihydroxy-5-(methylsulfanyl)pent-1-en-3-one + phosphate</text>
        <dbReference type="Rhea" id="RHEA:21700"/>
        <dbReference type="ChEBI" id="CHEBI:15377"/>
        <dbReference type="ChEBI" id="CHEBI:43474"/>
        <dbReference type="ChEBI" id="CHEBI:49252"/>
        <dbReference type="ChEBI" id="CHEBI:58828"/>
        <dbReference type="EC" id="3.1.3.77"/>
    </reaction>
</comment>
<dbReference type="Gene3D" id="1.10.720.60">
    <property type="match status" value="1"/>
</dbReference>
<comment type="pathway">
    <text evidence="4">Amino-acid biosynthesis; L-methionine biosynthesis via salvage pathway; L-methionine from S-methyl-5-thio-alpha-D-ribose 1-phosphate: step 3/6.</text>
</comment>
<dbReference type="InterPro" id="IPR023214">
    <property type="entry name" value="HAD_sf"/>
</dbReference>
<comment type="function">
    <text evidence="4">Bifunctional enzyme that catalyzes the enolization of 2,3-diketo-5-methylthiopentyl-1-phosphate (DK-MTP-1-P) into the intermediate 2-hydroxy-3-keto-5-methylthiopentenyl-1-phosphate (HK-MTPenyl-1-P), which is then dephosphorylated to form the acireductone 1,2-dihydroxy-3-keto-5-methylthiopentene (DHK-MTPene).</text>
</comment>
<proteinExistence type="inferred from homology"/>
<dbReference type="InterPro" id="IPR006439">
    <property type="entry name" value="HAD-SF_hydro_IA"/>
</dbReference>
<dbReference type="CDD" id="cd01629">
    <property type="entry name" value="HAD_EP"/>
    <property type="match status" value="1"/>
</dbReference>
<dbReference type="Gene3D" id="3.40.50.1000">
    <property type="entry name" value="HAD superfamily/HAD-like"/>
    <property type="match status" value="1"/>
</dbReference>
<organism evidence="5 6">
    <name type="scientific">Methylomonas defluvii</name>
    <dbReference type="NCBI Taxonomy" id="3045149"/>
    <lineage>
        <taxon>Bacteria</taxon>
        <taxon>Pseudomonadati</taxon>
        <taxon>Pseudomonadota</taxon>
        <taxon>Gammaproteobacteria</taxon>
        <taxon>Methylococcales</taxon>
        <taxon>Methylococcaceae</taxon>
        <taxon>Methylomonas</taxon>
    </lineage>
</organism>
<name>A0ABU4UCD1_9GAMM</name>
<dbReference type="InterPro" id="IPR036412">
    <property type="entry name" value="HAD-like_sf"/>
</dbReference>
<evidence type="ECO:0000256" key="3">
    <source>
        <dbReference type="ARBA" id="ARBA00023167"/>
    </source>
</evidence>
<dbReference type="Proteomes" id="UP001284537">
    <property type="component" value="Unassembled WGS sequence"/>
</dbReference>
<dbReference type="NCBIfam" id="TIGR01691">
    <property type="entry name" value="enolase-ppase"/>
    <property type="match status" value="1"/>
</dbReference>
<dbReference type="PANTHER" id="PTHR20371:SF1">
    <property type="entry name" value="ENOLASE-PHOSPHATASE E1"/>
    <property type="match status" value="1"/>
</dbReference>
<dbReference type="NCBIfam" id="TIGR01549">
    <property type="entry name" value="HAD-SF-IA-v1"/>
    <property type="match status" value="1"/>
</dbReference>
<dbReference type="SFLD" id="SFLDG01129">
    <property type="entry name" value="C1.5:_HAD__Beta-PGM__Phosphata"/>
    <property type="match status" value="1"/>
</dbReference>
<dbReference type="SFLD" id="SFLDS00003">
    <property type="entry name" value="Haloacid_Dehalogenase"/>
    <property type="match status" value="1"/>
</dbReference>
<dbReference type="RefSeq" id="WP_319961043.1">
    <property type="nucleotide sequence ID" value="NZ_JAXARY010000005.1"/>
</dbReference>
<accession>A0ABU4UCD1</accession>
<dbReference type="PANTHER" id="PTHR20371">
    <property type="entry name" value="ENOLASE-PHOSPHATASE E1"/>
    <property type="match status" value="1"/>
</dbReference>
<keyword evidence="2 4" id="KW-0378">Hydrolase</keyword>
<protein>
    <recommendedName>
        <fullName evidence="4">Enolase-phosphatase E1</fullName>
        <ecNumber evidence="4">3.1.3.77</ecNumber>
    </recommendedName>
    <alternativeName>
        <fullName evidence="4">2,3-diketo-5-methylthio-1-phosphopentane phosphatase</fullName>
    </alternativeName>
</protein>
<keyword evidence="4" id="KW-0460">Magnesium</keyword>